<sequence>MNNRNGESRKRARKSKKNTADQSTTSAMSWATLAFMFLLSMLIVINAAIKKDSGYFLDTFIKSMGAPILTGGAIAYFFKK</sequence>
<evidence type="ECO:0000313" key="4">
    <source>
        <dbReference type="Proteomes" id="UP000321893"/>
    </source>
</evidence>
<keyword evidence="2" id="KW-1133">Transmembrane helix</keyword>
<dbReference type="EMBL" id="BJVK01000043">
    <property type="protein sequence ID" value="GEL29279.1"/>
    <property type="molecule type" value="Genomic_DNA"/>
</dbReference>
<dbReference type="RefSeq" id="WP_056981783.1">
    <property type="nucleotide sequence ID" value="NZ_BJVK01000043.1"/>
</dbReference>
<keyword evidence="2" id="KW-0812">Transmembrane</keyword>
<dbReference type="AlphaFoldDB" id="A0A511DWS3"/>
<feature type="region of interest" description="Disordered" evidence="1">
    <location>
        <begin position="1"/>
        <end position="25"/>
    </location>
</feature>
<feature type="transmembrane region" description="Helical" evidence="2">
    <location>
        <begin position="55"/>
        <end position="78"/>
    </location>
</feature>
<name>A0A511DWS3_LENKE</name>
<evidence type="ECO:0000313" key="3">
    <source>
        <dbReference type="EMBL" id="GEL29279.1"/>
    </source>
</evidence>
<keyword evidence="4" id="KW-1185">Reference proteome</keyword>
<evidence type="ECO:0000256" key="2">
    <source>
        <dbReference type="SAM" id="Phobius"/>
    </source>
</evidence>
<organism evidence="3 4">
    <name type="scientific">Lentilactobacillus kefiri</name>
    <name type="common">Lactobacillus kefiri</name>
    <dbReference type="NCBI Taxonomy" id="33962"/>
    <lineage>
        <taxon>Bacteria</taxon>
        <taxon>Bacillati</taxon>
        <taxon>Bacillota</taxon>
        <taxon>Bacilli</taxon>
        <taxon>Lactobacillales</taxon>
        <taxon>Lactobacillaceae</taxon>
        <taxon>Lentilactobacillus</taxon>
    </lineage>
</organism>
<keyword evidence="2" id="KW-0472">Membrane</keyword>
<accession>A0A511DWS3</accession>
<gene>
    <name evidence="3" type="ORF">LKE01_20990</name>
</gene>
<evidence type="ECO:0000256" key="1">
    <source>
        <dbReference type="SAM" id="MobiDB-lite"/>
    </source>
</evidence>
<reference evidence="3" key="1">
    <citation type="submission" date="2019-07" db="EMBL/GenBank/DDBJ databases">
        <title>Whole genome shotgun sequence of Lactobacillus kefiri NBRC 15888.</title>
        <authorList>
            <person name="Hosoyama A."/>
            <person name="Uohara A."/>
            <person name="Ohji S."/>
            <person name="Ichikawa N."/>
        </authorList>
    </citation>
    <scope>NUCLEOTIDE SEQUENCE [LARGE SCALE GENOMIC DNA]</scope>
    <source>
        <strain evidence="3">NBRC 15888</strain>
    </source>
</reference>
<feature type="transmembrane region" description="Helical" evidence="2">
    <location>
        <begin position="27"/>
        <end position="49"/>
    </location>
</feature>
<protein>
    <submittedName>
        <fullName evidence="3">Uncharacterized protein</fullName>
    </submittedName>
</protein>
<comment type="caution">
    <text evidence="3">The sequence shown here is derived from an EMBL/GenBank/DDBJ whole genome shotgun (WGS) entry which is preliminary data.</text>
</comment>
<proteinExistence type="predicted"/>
<dbReference type="Proteomes" id="UP000321893">
    <property type="component" value="Unassembled WGS sequence"/>
</dbReference>